<reference evidence="6 7" key="1">
    <citation type="submission" date="2015-08" db="EMBL/GenBank/DDBJ databases">
        <authorList>
            <person name="Babu N.S."/>
            <person name="Beckwith C.J."/>
            <person name="Beseler K.G."/>
            <person name="Brison A."/>
            <person name="Carone J.V."/>
            <person name="Caskin T.P."/>
            <person name="Diamond M."/>
            <person name="Durham M.E."/>
            <person name="Foxe J.M."/>
            <person name="Go M."/>
            <person name="Henderson B.A."/>
            <person name="Jones I.B."/>
            <person name="McGettigan J.A."/>
            <person name="Micheletti S.J."/>
            <person name="Nasrallah M.E."/>
            <person name="Ortiz D."/>
            <person name="Piller C.R."/>
            <person name="Privatt S.R."/>
            <person name="Schneider S.L."/>
            <person name="Sharp S."/>
            <person name="Smith T.C."/>
            <person name="Stanton J.D."/>
            <person name="Ullery H.E."/>
            <person name="Wilson R.J."/>
            <person name="Serrano M.G."/>
            <person name="Buck G."/>
            <person name="Lee V."/>
            <person name="Wang Y."/>
            <person name="Carvalho R."/>
            <person name="Voegtly L."/>
            <person name="Shi R."/>
            <person name="Duckworth R."/>
            <person name="Johnson A."/>
            <person name="Loviza R."/>
            <person name="Walstead R."/>
            <person name="Shah Z."/>
            <person name="Kiflezghi M."/>
            <person name="Wade K."/>
            <person name="Ball S.L."/>
            <person name="Bradley K.W."/>
            <person name="Asai D.J."/>
            <person name="Bowman C.A."/>
            <person name="Russell D.A."/>
            <person name="Pope W.H."/>
            <person name="Jacobs-Sera D."/>
            <person name="Hendrix R.W."/>
            <person name="Hatfull G.F."/>
        </authorList>
    </citation>
    <scope>NUCLEOTIDE SEQUENCE [LARGE SCALE GENOMIC DNA]</scope>
    <source>
        <strain evidence="6 7">DSM 27648</strain>
    </source>
</reference>
<feature type="modified residue" description="4-aspartylphosphate" evidence="3">
    <location>
        <position position="66"/>
    </location>
</feature>
<proteinExistence type="predicted"/>
<organism evidence="6 7">
    <name type="scientific">Labilithrix luteola</name>
    <dbReference type="NCBI Taxonomy" id="1391654"/>
    <lineage>
        <taxon>Bacteria</taxon>
        <taxon>Pseudomonadati</taxon>
        <taxon>Myxococcota</taxon>
        <taxon>Polyangia</taxon>
        <taxon>Polyangiales</taxon>
        <taxon>Labilitrichaceae</taxon>
        <taxon>Labilithrix</taxon>
    </lineage>
</organism>
<protein>
    <recommendedName>
        <fullName evidence="1">diguanylate cyclase</fullName>
        <ecNumber evidence="1">2.7.7.65</ecNumber>
    </recommendedName>
</protein>
<dbReference type="Pfam" id="PF00072">
    <property type="entry name" value="Response_reg"/>
    <property type="match status" value="1"/>
</dbReference>
<evidence type="ECO:0000259" key="4">
    <source>
        <dbReference type="PROSITE" id="PS50110"/>
    </source>
</evidence>
<dbReference type="Gene3D" id="3.40.50.2300">
    <property type="match status" value="1"/>
</dbReference>
<evidence type="ECO:0000313" key="7">
    <source>
        <dbReference type="Proteomes" id="UP000064967"/>
    </source>
</evidence>
<name>A0A0K1Q153_9BACT</name>
<dbReference type="SUPFAM" id="SSF55073">
    <property type="entry name" value="Nucleotide cyclase"/>
    <property type="match status" value="1"/>
</dbReference>
<dbReference type="EC" id="2.7.7.65" evidence="1"/>
<dbReference type="GO" id="GO:0052621">
    <property type="term" value="F:diguanylate cyclase activity"/>
    <property type="evidence" value="ECO:0007669"/>
    <property type="project" value="UniProtKB-EC"/>
</dbReference>
<dbReference type="FunFam" id="3.30.70.270:FF:000001">
    <property type="entry name" value="Diguanylate cyclase domain protein"/>
    <property type="match status" value="1"/>
</dbReference>
<dbReference type="Gene3D" id="3.30.70.270">
    <property type="match status" value="1"/>
</dbReference>
<feature type="domain" description="GGDEF" evidence="5">
    <location>
        <begin position="184"/>
        <end position="318"/>
    </location>
</feature>
<dbReference type="GO" id="GO:0043709">
    <property type="term" value="P:cell adhesion involved in single-species biofilm formation"/>
    <property type="evidence" value="ECO:0007669"/>
    <property type="project" value="TreeGrafter"/>
</dbReference>
<feature type="domain" description="Response regulatory" evidence="4">
    <location>
        <begin position="15"/>
        <end position="134"/>
    </location>
</feature>
<dbReference type="SUPFAM" id="SSF52172">
    <property type="entry name" value="CheY-like"/>
    <property type="match status" value="1"/>
</dbReference>
<evidence type="ECO:0000256" key="3">
    <source>
        <dbReference type="PROSITE-ProRule" id="PRU00169"/>
    </source>
</evidence>
<dbReference type="PROSITE" id="PS50887">
    <property type="entry name" value="GGDEF"/>
    <property type="match status" value="1"/>
</dbReference>
<dbReference type="NCBIfam" id="TIGR00254">
    <property type="entry name" value="GGDEF"/>
    <property type="match status" value="1"/>
</dbReference>
<dbReference type="InterPro" id="IPR011006">
    <property type="entry name" value="CheY-like_superfamily"/>
</dbReference>
<evidence type="ECO:0000313" key="6">
    <source>
        <dbReference type="EMBL" id="AKU99462.1"/>
    </source>
</evidence>
<dbReference type="GO" id="GO:1902201">
    <property type="term" value="P:negative regulation of bacterial-type flagellum-dependent cell motility"/>
    <property type="evidence" value="ECO:0007669"/>
    <property type="project" value="TreeGrafter"/>
</dbReference>
<evidence type="ECO:0000256" key="2">
    <source>
        <dbReference type="ARBA" id="ARBA00034247"/>
    </source>
</evidence>
<dbReference type="GO" id="GO:0000160">
    <property type="term" value="P:phosphorelay signal transduction system"/>
    <property type="evidence" value="ECO:0007669"/>
    <property type="project" value="InterPro"/>
</dbReference>
<dbReference type="Pfam" id="PF00990">
    <property type="entry name" value="GGDEF"/>
    <property type="match status" value="1"/>
</dbReference>
<accession>A0A0K1Q153</accession>
<evidence type="ECO:0000259" key="5">
    <source>
        <dbReference type="PROSITE" id="PS50887"/>
    </source>
</evidence>
<dbReference type="PROSITE" id="PS50110">
    <property type="entry name" value="RESPONSE_REGULATORY"/>
    <property type="match status" value="1"/>
</dbReference>
<dbReference type="InterPro" id="IPR001789">
    <property type="entry name" value="Sig_transdc_resp-reg_receiver"/>
</dbReference>
<gene>
    <name evidence="6" type="ORF">AKJ09_06126</name>
</gene>
<dbReference type="SMART" id="SM00267">
    <property type="entry name" value="GGDEF"/>
    <property type="match status" value="1"/>
</dbReference>
<dbReference type="InterPro" id="IPR029787">
    <property type="entry name" value="Nucleotide_cyclase"/>
</dbReference>
<dbReference type="STRING" id="1391654.AKJ09_06126"/>
<dbReference type="EMBL" id="CP012333">
    <property type="protein sequence ID" value="AKU99462.1"/>
    <property type="molecule type" value="Genomic_DNA"/>
</dbReference>
<dbReference type="SMART" id="SM00448">
    <property type="entry name" value="REC"/>
    <property type="match status" value="1"/>
</dbReference>
<dbReference type="CDD" id="cd01949">
    <property type="entry name" value="GGDEF"/>
    <property type="match status" value="1"/>
</dbReference>
<dbReference type="PANTHER" id="PTHR45138:SF9">
    <property type="entry name" value="DIGUANYLATE CYCLASE DGCM-RELATED"/>
    <property type="match status" value="1"/>
</dbReference>
<dbReference type="AlphaFoldDB" id="A0A0K1Q153"/>
<keyword evidence="3" id="KW-0597">Phosphoprotein</keyword>
<dbReference type="InterPro" id="IPR000160">
    <property type="entry name" value="GGDEF_dom"/>
</dbReference>
<dbReference type="GO" id="GO:0005886">
    <property type="term" value="C:plasma membrane"/>
    <property type="evidence" value="ECO:0007669"/>
    <property type="project" value="TreeGrafter"/>
</dbReference>
<dbReference type="KEGG" id="llu:AKJ09_06126"/>
<dbReference type="PANTHER" id="PTHR45138">
    <property type="entry name" value="REGULATORY COMPONENTS OF SENSORY TRANSDUCTION SYSTEM"/>
    <property type="match status" value="1"/>
</dbReference>
<keyword evidence="7" id="KW-1185">Reference proteome</keyword>
<comment type="catalytic activity">
    <reaction evidence="2">
        <text>2 GTP = 3',3'-c-di-GMP + 2 diphosphate</text>
        <dbReference type="Rhea" id="RHEA:24898"/>
        <dbReference type="ChEBI" id="CHEBI:33019"/>
        <dbReference type="ChEBI" id="CHEBI:37565"/>
        <dbReference type="ChEBI" id="CHEBI:58805"/>
        <dbReference type="EC" id="2.7.7.65"/>
    </reaction>
</comment>
<dbReference type="Proteomes" id="UP000064967">
    <property type="component" value="Chromosome"/>
</dbReference>
<dbReference type="InterPro" id="IPR043128">
    <property type="entry name" value="Rev_trsase/Diguanyl_cyclase"/>
</dbReference>
<dbReference type="InterPro" id="IPR050469">
    <property type="entry name" value="Diguanylate_Cyclase"/>
</dbReference>
<sequence length="318" mass="35260">MRESLISIIPVAPGEILVVDDDEAVRKSVLRHMTNLAMVTSQAETGAHALEVAAEKADTLDCILLDLTLADMDGWEVLRRLRADPEVAHIPVMVVSESPLSESDIVRSIEAGAVDHLHKPLAGALVCAKVRAISDRSRNQRELRNKLKFALENAAHDALTGLFNRRYFERRLREEVAHARRHKRPFSLLLIDLDHFKLVNDTYGHEDGDRVLRHVAEIVQEHLREDDVACRYGGEELVVLLRGTPGPAARVVANRLRAGLAAKPLGLGPRNEPRHVTFSAGVASADERNAFHADDIVARADAALYRAKRAGRNRVEVE</sequence>
<evidence type="ECO:0000256" key="1">
    <source>
        <dbReference type="ARBA" id="ARBA00012528"/>
    </source>
</evidence>